<evidence type="ECO:0000256" key="1">
    <source>
        <dbReference type="ARBA" id="ARBA00006432"/>
    </source>
</evidence>
<evidence type="ECO:0000256" key="4">
    <source>
        <dbReference type="ARBA" id="ARBA00023098"/>
    </source>
</evidence>
<proteinExistence type="inferred from homology"/>
<dbReference type="Gene3D" id="3.40.50.12780">
    <property type="entry name" value="N-terminal domain of ligase-like"/>
    <property type="match status" value="2"/>
</dbReference>
<dbReference type="Pfam" id="PF23562">
    <property type="entry name" value="AMP-binding_C_3"/>
    <property type="match status" value="1"/>
</dbReference>
<dbReference type="InterPro" id="IPR042099">
    <property type="entry name" value="ANL_N_sf"/>
</dbReference>
<feature type="domain" description="AMP-dependent synthetase/ligase" evidence="7">
    <location>
        <begin position="23"/>
        <end position="426"/>
    </location>
</feature>
<dbReference type="InterPro" id="IPR020845">
    <property type="entry name" value="AMP-binding_CS"/>
</dbReference>
<dbReference type="InterPro" id="IPR000873">
    <property type="entry name" value="AMP-dep_synth/lig_dom"/>
</dbReference>
<dbReference type="PANTHER" id="PTHR43272:SF32">
    <property type="entry name" value="AMP-DEPENDENT SYNTHETASE_LIGASE DOMAIN-CONTAINING PROTEIN"/>
    <property type="match status" value="1"/>
</dbReference>
<keyword evidence="2" id="KW-0436">Ligase</keyword>
<dbReference type="CDD" id="cd05907">
    <property type="entry name" value="VL_LC_FACS_like"/>
    <property type="match status" value="1"/>
</dbReference>
<accession>A0A919T8Y6</accession>
<dbReference type="Proteomes" id="UP000677082">
    <property type="component" value="Unassembled WGS sequence"/>
</dbReference>
<dbReference type="InterPro" id="IPR045851">
    <property type="entry name" value="AMP-bd_C_sf"/>
</dbReference>
<keyword evidence="4" id="KW-0443">Lipid metabolism</keyword>
<dbReference type="Gene3D" id="3.30.300.30">
    <property type="match status" value="1"/>
</dbReference>
<dbReference type="GO" id="GO:0004467">
    <property type="term" value="F:long-chain fatty acid-CoA ligase activity"/>
    <property type="evidence" value="ECO:0007669"/>
    <property type="project" value="UniProtKB-EC"/>
</dbReference>
<dbReference type="Pfam" id="PF00501">
    <property type="entry name" value="AMP-binding"/>
    <property type="match status" value="1"/>
</dbReference>
<keyword evidence="9" id="KW-1185">Reference proteome</keyword>
<evidence type="ECO:0000256" key="3">
    <source>
        <dbReference type="ARBA" id="ARBA00022832"/>
    </source>
</evidence>
<organism evidence="8 9">
    <name type="scientific">Paractinoplanes toevensis</name>
    <dbReference type="NCBI Taxonomy" id="571911"/>
    <lineage>
        <taxon>Bacteria</taxon>
        <taxon>Bacillati</taxon>
        <taxon>Actinomycetota</taxon>
        <taxon>Actinomycetes</taxon>
        <taxon>Micromonosporales</taxon>
        <taxon>Micromonosporaceae</taxon>
        <taxon>Paractinoplanes</taxon>
    </lineage>
</organism>
<dbReference type="EMBL" id="BOQN01000038">
    <property type="protein sequence ID" value="GIM90892.1"/>
    <property type="molecule type" value="Genomic_DNA"/>
</dbReference>
<comment type="catalytic activity">
    <reaction evidence="5">
        <text>a long-chain fatty acid + ATP + CoA = a long-chain fatty acyl-CoA + AMP + diphosphate</text>
        <dbReference type="Rhea" id="RHEA:15421"/>
        <dbReference type="ChEBI" id="CHEBI:30616"/>
        <dbReference type="ChEBI" id="CHEBI:33019"/>
        <dbReference type="ChEBI" id="CHEBI:57287"/>
        <dbReference type="ChEBI" id="CHEBI:57560"/>
        <dbReference type="ChEBI" id="CHEBI:83139"/>
        <dbReference type="ChEBI" id="CHEBI:456215"/>
        <dbReference type="EC" id="6.2.1.3"/>
    </reaction>
    <physiologicalReaction direction="left-to-right" evidence="5">
        <dbReference type="Rhea" id="RHEA:15422"/>
    </physiologicalReaction>
</comment>
<dbReference type="AlphaFoldDB" id="A0A919T8Y6"/>
<evidence type="ECO:0000313" key="8">
    <source>
        <dbReference type="EMBL" id="GIM90892.1"/>
    </source>
</evidence>
<evidence type="ECO:0000256" key="2">
    <source>
        <dbReference type="ARBA" id="ARBA00022598"/>
    </source>
</evidence>
<reference evidence="8 9" key="1">
    <citation type="submission" date="2021-03" db="EMBL/GenBank/DDBJ databases">
        <title>Whole genome shotgun sequence of Actinoplanes toevensis NBRC 105298.</title>
        <authorList>
            <person name="Komaki H."/>
            <person name="Tamura T."/>
        </authorList>
    </citation>
    <scope>NUCLEOTIDE SEQUENCE [LARGE SCALE GENOMIC DNA]</scope>
    <source>
        <strain evidence="8 9">NBRC 105298</strain>
    </source>
</reference>
<protein>
    <recommendedName>
        <fullName evidence="6">Acyl-CoA synthetase</fullName>
    </recommendedName>
</protein>
<dbReference type="RefSeq" id="WP_213006801.1">
    <property type="nucleotide sequence ID" value="NZ_BOQN01000038.1"/>
</dbReference>
<evidence type="ECO:0000256" key="6">
    <source>
        <dbReference type="ARBA" id="ARBA00032875"/>
    </source>
</evidence>
<comment type="caution">
    <text evidence="8">The sequence shown here is derived from an EMBL/GenBank/DDBJ whole genome shotgun (WGS) entry which is preliminary data.</text>
</comment>
<dbReference type="PROSITE" id="PS00455">
    <property type="entry name" value="AMP_BINDING"/>
    <property type="match status" value="1"/>
</dbReference>
<dbReference type="PANTHER" id="PTHR43272">
    <property type="entry name" value="LONG-CHAIN-FATTY-ACID--COA LIGASE"/>
    <property type="match status" value="1"/>
</dbReference>
<dbReference type="SUPFAM" id="SSF56801">
    <property type="entry name" value="Acetyl-CoA synthetase-like"/>
    <property type="match status" value="1"/>
</dbReference>
<keyword evidence="3" id="KW-0276">Fatty acid metabolism</keyword>
<sequence>MAPSVAQRCADTARGLTIPVLLHRNAADFGDLPALSVLGRDGTLTWRQLRDRVAALSRGLAELGLGSGDRMLIMMSGRPEHWLVDLAAVHLGAVPSTVYATLSTDQLRYLARHSEAKIVVVEDDSARTRWEAIVDGLAAPPRILVVGSSLDEVEARGKAAHEADPEAFEKTWPEVRPDQAVTLLYTSGTTGDPKGVVLTHGNVIYQSVVLEATVSMPDHSPSLAYLPLAHIAERMLGIYNPIYRAGHVTICPDPAMLVAGLVTVRPVSFFGVPRIWEKMVAGIQAQLAAAEPPIRAAVDAARAAALEVYRLRADEQPVPTELQIRHAALDAQVLRPLRAKLGLDNMLWAGSGAAPIPVEVLLYLASIGLDVLEVWGMTETTGTATINTPDHFRTGTVGRVNPGMEVRLAEDGEILVRGPLVAAGYLRPGGGVEPIVDADGWLATGDVGTIDDDGYLTITDRKKELIINSSGKNISPAQIENLLRAHPLIAQAVAIGDRRPYVTALIVLDDESVPLWARRRGLAFDSIGDLADHPDLLAEITAAVEAANEKLARPEQVKTFRVLPTAWTPETGELTPTLKLRRRVVAERYADTISSLYP</sequence>
<name>A0A919T8Y6_9ACTN</name>
<evidence type="ECO:0000256" key="5">
    <source>
        <dbReference type="ARBA" id="ARBA00024484"/>
    </source>
</evidence>
<evidence type="ECO:0000259" key="7">
    <source>
        <dbReference type="Pfam" id="PF00501"/>
    </source>
</evidence>
<gene>
    <name evidence="8" type="ORF">Ato02nite_026850</name>
</gene>
<dbReference type="GO" id="GO:0016020">
    <property type="term" value="C:membrane"/>
    <property type="evidence" value="ECO:0007669"/>
    <property type="project" value="TreeGrafter"/>
</dbReference>
<evidence type="ECO:0000313" key="9">
    <source>
        <dbReference type="Proteomes" id="UP000677082"/>
    </source>
</evidence>
<comment type="similarity">
    <text evidence="1">Belongs to the ATP-dependent AMP-binding enzyme family.</text>
</comment>